<protein>
    <submittedName>
        <fullName evidence="2">Uncharacterized protein</fullName>
    </submittedName>
</protein>
<evidence type="ECO:0000256" key="1">
    <source>
        <dbReference type="SAM" id="MobiDB-lite"/>
    </source>
</evidence>
<evidence type="ECO:0000313" key="3">
    <source>
        <dbReference type="Proteomes" id="UP000619293"/>
    </source>
</evidence>
<keyword evidence="3" id="KW-1185">Reference proteome</keyword>
<accession>A0A8J3NRH1</accession>
<gene>
    <name evidence="2" type="ORF">Cch02nite_15740</name>
</gene>
<evidence type="ECO:0000313" key="2">
    <source>
        <dbReference type="EMBL" id="GIF88130.1"/>
    </source>
</evidence>
<sequence>MTVRISLGEERTVLQVDPADRSQSKVVTMEGLTSVGVAADGGRSYPPEAWLPMDLAMEVLRRCCATGELPDASRDERVARPDGQEPAAQQG</sequence>
<proteinExistence type="predicted"/>
<dbReference type="Proteomes" id="UP000619293">
    <property type="component" value="Unassembled WGS sequence"/>
</dbReference>
<feature type="region of interest" description="Disordered" evidence="1">
    <location>
        <begin position="68"/>
        <end position="91"/>
    </location>
</feature>
<comment type="caution">
    <text evidence="2">The sequence shown here is derived from an EMBL/GenBank/DDBJ whole genome shotgun (WGS) entry which is preliminary data.</text>
</comment>
<reference evidence="2 3" key="1">
    <citation type="submission" date="2021-01" db="EMBL/GenBank/DDBJ databases">
        <title>Whole genome shotgun sequence of Catellatospora chokoriensis NBRC 107358.</title>
        <authorList>
            <person name="Komaki H."/>
            <person name="Tamura T."/>
        </authorList>
    </citation>
    <scope>NUCLEOTIDE SEQUENCE [LARGE SCALE GENOMIC DNA]</scope>
    <source>
        <strain evidence="2 3">NBRC 107358</strain>
    </source>
</reference>
<dbReference type="EMBL" id="BONG01000007">
    <property type="protein sequence ID" value="GIF88130.1"/>
    <property type="molecule type" value="Genomic_DNA"/>
</dbReference>
<name>A0A8J3NRH1_9ACTN</name>
<feature type="compositionally biased region" description="Basic and acidic residues" evidence="1">
    <location>
        <begin position="71"/>
        <end position="83"/>
    </location>
</feature>
<dbReference type="AlphaFoldDB" id="A0A8J3NRH1"/>
<organism evidence="2 3">
    <name type="scientific">Catellatospora chokoriensis</name>
    <dbReference type="NCBI Taxonomy" id="310353"/>
    <lineage>
        <taxon>Bacteria</taxon>
        <taxon>Bacillati</taxon>
        <taxon>Actinomycetota</taxon>
        <taxon>Actinomycetes</taxon>
        <taxon>Micromonosporales</taxon>
        <taxon>Micromonosporaceae</taxon>
        <taxon>Catellatospora</taxon>
    </lineage>
</organism>